<comment type="caution">
    <text evidence="2">The sequence shown here is derived from an EMBL/GenBank/DDBJ whole genome shotgun (WGS) entry which is preliminary data.</text>
</comment>
<evidence type="ECO:0000256" key="1">
    <source>
        <dbReference type="SAM" id="MobiDB-lite"/>
    </source>
</evidence>
<evidence type="ECO:0000313" key="3">
    <source>
        <dbReference type="Proteomes" id="UP000789375"/>
    </source>
</evidence>
<proteinExistence type="predicted"/>
<dbReference type="EMBL" id="CAJVPP010002423">
    <property type="protein sequence ID" value="CAG8599454.1"/>
    <property type="molecule type" value="Genomic_DNA"/>
</dbReference>
<dbReference type="Proteomes" id="UP000789375">
    <property type="component" value="Unassembled WGS sequence"/>
</dbReference>
<gene>
    <name evidence="2" type="ORF">FMOSSE_LOCUS8868</name>
</gene>
<feature type="region of interest" description="Disordered" evidence="1">
    <location>
        <begin position="1"/>
        <end position="22"/>
    </location>
</feature>
<name>A0A9N9CF07_FUNMO</name>
<sequence>LEEFKKMGFGIENEGNEDSTPLGTEISFIKNISAEVGQTEELNRSLPNIEEELNKV</sequence>
<protein>
    <submittedName>
        <fullName evidence="2">13269_t:CDS:1</fullName>
    </submittedName>
</protein>
<feature type="non-terminal residue" evidence="2">
    <location>
        <position position="56"/>
    </location>
</feature>
<keyword evidence="3" id="KW-1185">Reference proteome</keyword>
<accession>A0A9N9CF07</accession>
<dbReference type="AlphaFoldDB" id="A0A9N9CF07"/>
<organism evidence="2 3">
    <name type="scientific">Funneliformis mosseae</name>
    <name type="common">Endomycorrhizal fungus</name>
    <name type="synonym">Glomus mosseae</name>
    <dbReference type="NCBI Taxonomy" id="27381"/>
    <lineage>
        <taxon>Eukaryota</taxon>
        <taxon>Fungi</taxon>
        <taxon>Fungi incertae sedis</taxon>
        <taxon>Mucoromycota</taxon>
        <taxon>Glomeromycotina</taxon>
        <taxon>Glomeromycetes</taxon>
        <taxon>Glomerales</taxon>
        <taxon>Glomeraceae</taxon>
        <taxon>Funneliformis</taxon>
    </lineage>
</organism>
<reference evidence="2" key="1">
    <citation type="submission" date="2021-06" db="EMBL/GenBank/DDBJ databases">
        <authorList>
            <person name="Kallberg Y."/>
            <person name="Tangrot J."/>
            <person name="Rosling A."/>
        </authorList>
    </citation>
    <scope>NUCLEOTIDE SEQUENCE</scope>
    <source>
        <strain evidence="2">87-6 pot B 2015</strain>
    </source>
</reference>
<evidence type="ECO:0000313" key="2">
    <source>
        <dbReference type="EMBL" id="CAG8599454.1"/>
    </source>
</evidence>